<evidence type="ECO:0000256" key="1">
    <source>
        <dbReference type="ARBA" id="ARBA00004141"/>
    </source>
</evidence>
<dbReference type="InterPro" id="IPR037185">
    <property type="entry name" value="EmrE-like"/>
</dbReference>
<reference evidence="8" key="1">
    <citation type="journal article" date="2013" name="Nat. Biotechnol.">
        <title>Draft genome sequence of chickpea (Cicer arietinum) provides a resource for trait improvement.</title>
        <authorList>
            <person name="Varshney R.K."/>
            <person name="Song C."/>
            <person name="Saxena R.K."/>
            <person name="Azam S."/>
            <person name="Yu S."/>
            <person name="Sharpe A.G."/>
            <person name="Cannon S."/>
            <person name="Baek J."/>
            <person name="Rosen B.D."/>
            <person name="Tar'an B."/>
            <person name="Millan T."/>
            <person name="Zhang X."/>
            <person name="Ramsay L.D."/>
            <person name="Iwata A."/>
            <person name="Wang Y."/>
            <person name="Nelson W."/>
            <person name="Farmer A.D."/>
            <person name="Gaur P.M."/>
            <person name="Soderlund C."/>
            <person name="Penmetsa R.V."/>
            <person name="Xu C."/>
            <person name="Bharti A.K."/>
            <person name="He W."/>
            <person name="Winter P."/>
            <person name="Zhao S."/>
            <person name="Hane J.K."/>
            <person name="Carrasquilla-Garcia N."/>
            <person name="Condie J.A."/>
            <person name="Upadhyaya H.D."/>
            <person name="Luo M.C."/>
            <person name="Thudi M."/>
            <person name="Gowda C.L."/>
            <person name="Singh N.P."/>
            <person name="Lichtenzveig J."/>
            <person name="Gali K.K."/>
            <person name="Rubio J."/>
            <person name="Nadarajan N."/>
            <person name="Dolezel J."/>
            <person name="Bansal K.C."/>
            <person name="Xu X."/>
            <person name="Edwards D."/>
            <person name="Zhang G."/>
            <person name="Kahl G."/>
            <person name="Gil J."/>
            <person name="Singh K.B."/>
            <person name="Datta S.K."/>
            <person name="Jackson S.A."/>
            <person name="Wang J."/>
            <person name="Cook D.R."/>
        </authorList>
    </citation>
    <scope>NUCLEOTIDE SEQUENCE [LARGE SCALE GENOMIC DNA]</scope>
    <source>
        <strain evidence="8">cv. CDC Frontier</strain>
    </source>
</reference>
<comment type="similarity">
    <text evidence="2">Belongs to the drug/metabolite transporter (DMT) superfamily. Plant drug/metabolite exporter (P-DME) (TC 2.A.7.4) family.</text>
</comment>
<dbReference type="Pfam" id="PF00892">
    <property type="entry name" value="EamA"/>
    <property type="match status" value="4"/>
</dbReference>
<feature type="transmembrane region" description="Helical" evidence="6">
    <location>
        <begin position="398"/>
        <end position="415"/>
    </location>
</feature>
<comment type="subcellular location">
    <subcellularLocation>
        <location evidence="1">Membrane</location>
        <topology evidence="1">Multi-pass membrane protein</topology>
    </subcellularLocation>
</comment>
<sequence>MGGLDIEYCMSIMTMVFIQIIYAGMSLGSRVVFLQGMSPRVFVVYRHAFATILLAPIAYFSGRSSGSYTLNLRSFSLIFFNSIIGVTLSQNLYFEGLYLTSASIASAMSNLIPAVTFLITAFIGMERVNIKSLRSIAKIIGTIICVSGAVCIALLKGPKLLNSENLHSKSIIGTTSGSDENWLLGCMFLIGNSVFWSIWIILQVPVYASHPNYISVSAWTCFLSTIHSSLVTLFLEPDLNAWKINSIFQFSCTLYSGIMGSGLVLCLQAWCIKNRGPLFSAMFNPLFTLIVTIFAALLLHEEIYIGNLIGAIGVIIGLYVVLWGKAQDVVSGKYKIDPKSMVNETEEVRLSINQSREKSHCKNDLQEHLLDSHGISPFTPILTMCIDSESPKMGSIDIEYYLPIMVMVLIEFTYAGVNLGTRIALLQGMSPRVFVVYRHAFATILLAPIAYFSGRSNSASCSLNLKSSCLIFFTSLIGITLNQNLYLEGLYLASSSIASAMSNVVPALTFVIAAFAGMERLNVKSLRSIAKIVGSMICVSGAVCIAFLKGPKLLNLQNLPSKSIIIGTTTSGSDDNWLLGCLCLIGNCVAWSMWLILQVPAYASHPNYLSFTAWMCFISTLQSSVLTFLLEPDLNAWKINSLFQFGCILYSGIIGSALAFSLQAWCISKRGPLFCAMFNPLFTFIVTLLAALLLHEEIYIGSLIGAIGVIIGLYVLLWGKAEDEVGLKDKIDPKSMVNETEEVRLSINESREKTHYKNDLEKHLLA</sequence>
<feature type="domain" description="EamA" evidence="7">
    <location>
        <begin position="184"/>
        <end position="322"/>
    </location>
</feature>
<accession>A0A1S2YUE8</accession>
<dbReference type="GO" id="GO:0016020">
    <property type="term" value="C:membrane"/>
    <property type="evidence" value="ECO:0007669"/>
    <property type="project" value="UniProtKB-SubCell"/>
</dbReference>
<feature type="transmembrane region" description="Helical" evidence="6">
    <location>
        <begin position="136"/>
        <end position="155"/>
    </location>
</feature>
<dbReference type="OrthoDB" id="1728340at2759"/>
<evidence type="ECO:0000313" key="8">
    <source>
        <dbReference type="Proteomes" id="UP000087171"/>
    </source>
</evidence>
<feature type="transmembrane region" description="Helical" evidence="6">
    <location>
        <begin position="642"/>
        <end position="661"/>
    </location>
</feature>
<name>A0A1S2YUE8_CICAR</name>
<feature type="transmembrane region" description="Helical" evidence="6">
    <location>
        <begin position="465"/>
        <end position="485"/>
    </location>
</feature>
<dbReference type="PaxDb" id="3827-XP_004510125.1"/>
<feature type="domain" description="EamA" evidence="7">
    <location>
        <begin position="12"/>
        <end position="147"/>
    </location>
</feature>
<feature type="domain" description="EamA" evidence="7">
    <location>
        <begin position="404"/>
        <end position="540"/>
    </location>
</feature>
<dbReference type="PANTHER" id="PTHR31218">
    <property type="entry name" value="WAT1-RELATED PROTEIN"/>
    <property type="match status" value="1"/>
</dbReference>
<feature type="transmembrane region" description="Helical" evidence="6">
    <location>
        <begin position="698"/>
        <end position="718"/>
    </location>
</feature>
<feature type="transmembrane region" description="Helical" evidence="6">
    <location>
        <begin position="182"/>
        <end position="202"/>
    </location>
</feature>
<keyword evidence="4 6" id="KW-1133">Transmembrane helix</keyword>
<feature type="transmembrane region" description="Helical" evidence="6">
    <location>
        <begin position="609"/>
        <end position="630"/>
    </location>
</feature>
<proteinExistence type="inferred from homology"/>
<evidence type="ECO:0000256" key="4">
    <source>
        <dbReference type="ARBA" id="ARBA00022989"/>
    </source>
</evidence>
<evidence type="ECO:0000313" key="9">
    <source>
        <dbReference type="RefSeq" id="XP_004510125.2"/>
    </source>
</evidence>
<dbReference type="SUPFAM" id="SSF103481">
    <property type="entry name" value="Multidrug resistance efflux transporter EmrE"/>
    <property type="match status" value="4"/>
</dbReference>
<dbReference type="eggNOG" id="ENOG502QPWM">
    <property type="taxonomic scope" value="Eukaryota"/>
</dbReference>
<feature type="transmembrane region" description="Helical" evidence="6">
    <location>
        <begin position="304"/>
        <end position="324"/>
    </location>
</feature>
<gene>
    <name evidence="9" type="primary">LOC101507140</name>
</gene>
<keyword evidence="5 6" id="KW-0472">Membrane</keyword>
<evidence type="ECO:0000259" key="7">
    <source>
        <dbReference type="Pfam" id="PF00892"/>
    </source>
</evidence>
<feature type="transmembrane region" description="Helical" evidence="6">
    <location>
        <begin position="673"/>
        <end position="692"/>
    </location>
</feature>
<feature type="transmembrane region" description="Helical" evidence="6">
    <location>
        <begin position="278"/>
        <end position="298"/>
    </location>
</feature>
<dbReference type="Proteomes" id="UP000087171">
    <property type="component" value="Chromosome Ca7"/>
</dbReference>
<evidence type="ECO:0000256" key="6">
    <source>
        <dbReference type="SAM" id="Phobius"/>
    </source>
</evidence>
<dbReference type="InterPro" id="IPR000620">
    <property type="entry name" value="EamA_dom"/>
</dbReference>
<feature type="transmembrane region" description="Helical" evidence="6">
    <location>
        <begin position="74"/>
        <end position="93"/>
    </location>
</feature>
<dbReference type="RefSeq" id="XP_004510125.2">
    <property type="nucleotide sequence ID" value="XM_004510068.2"/>
</dbReference>
<feature type="transmembrane region" description="Helical" evidence="6">
    <location>
        <begin position="435"/>
        <end position="453"/>
    </location>
</feature>
<evidence type="ECO:0000256" key="2">
    <source>
        <dbReference type="ARBA" id="ARBA00007635"/>
    </source>
</evidence>
<dbReference type="InterPro" id="IPR030184">
    <property type="entry name" value="WAT1-related"/>
</dbReference>
<feature type="transmembrane region" description="Helical" evidence="6">
    <location>
        <begin position="497"/>
        <end position="517"/>
    </location>
</feature>
<feature type="transmembrane region" description="Helical" evidence="6">
    <location>
        <begin position="44"/>
        <end position="62"/>
    </location>
</feature>
<dbReference type="GO" id="GO:0022857">
    <property type="term" value="F:transmembrane transporter activity"/>
    <property type="evidence" value="ECO:0007669"/>
    <property type="project" value="InterPro"/>
</dbReference>
<feature type="transmembrane region" description="Helical" evidence="6">
    <location>
        <begin position="247"/>
        <end position="271"/>
    </location>
</feature>
<keyword evidence="8" id="KW-1185">Reference proteome</keyword>
<feature type="domain" description="EamA" evidence="7">
    <location>
        <begin position="579"/>
        <end position="717"/>
    </location>
</feature>
<dbReference type="KEGG" id="cam:101507140"/>
<evidence type="ECO:0000256" key="5">
    <source>
        <dbReference type="ARBA" id="ARBA00023136"/>
    </source>
</evidence>
<feature type="transmembrane region" description="Helical" evidence="6">
    <location>
        <begin position="12"/>
        <end position="32"/>
    </location>
</feature>
<feature type="transmembrane region" description="Helical" evidence="6">
    <location>
        <begin position="99"/>
        <end position="124"/>
    </location>
</feature>
<feature type="transmembrane region" description="Helical" evidence="6">
    <location>
        <begin position="529"/>
        <end position="548"/>
    </location>
</feature>
<evidence type="ECO:0000256" key="3">
    <source>
        <dbReference type="ARBA" id="ARBA00022692"/>
    </source>
</evidence>
<dbReference type="AlphaFoldDB" id="A0A1S2YUE8"/>
<organism evidence="8 9">
    <name type="scientific">Cicer arietinum</name>
    <name type="common">Chickpea</name>
    <name type="synonym">Garbanzo</name>
    <dbReference type="NCBI Taxonomy" id="3827"/>
    <lineage>
        <taxon>Eukaryota</taxon>
        <taxon>Viridiplantae</taxon>
        <taxon>Streptophyta</taxon>
        <taxon>Embryophyta</taxon>
        <taxon>Tracheophyta</taxon>
        <taxon>Spermatophyta</taxon>
        <taxon>Magnoliopsida</taxon>
        <taxon>eudicotyledons</taxon>
        <taxon>Gunneridae</taxon>
        <taxon>Pentapetalae</taxon>
        <taxon>rosids</taxon>
        <taxon>fabids</taxon>
        <taxon>Fabales</taxon>
        <taxon>Fabaceae</taxon>
        <taxon>Papilionoideae</taxon>
        <taxon>50 kb inversion clade</taxon>
        <taxon>NPAAA clade</taxon>
        <taxon>Hologalegina</taxon>
        <taxon>IRL clade</taxon>
        <taxon>Cicereae</taxon>
        <taxon>Cicer</taxon>
    </lineage>
</organism>
<protein>
    <submittedName>
        <fullName evidence="9">Uncharacterized protein LOC101507140</fullName>
    </submittedName>
</protein>
<keyword evidence="3 6" id="KW-0812">Transmembrane</keyword>
<reference evidence="9" key="2">
    <citation type="submission" date="2025-08" db="UniProtKB">
        <authorList>
            <consortium name="RefSeq"/>
        </authorList>
    </citation>
    <scope>IDENTIFICATION</scope>
    <source>
        <tissue evidence="9">Etiolated seedlings</tissue>
    </source>
</reference>
<feature type="transmembrane region" description="Helical" evidence="6">
    <location>
        <begin position="577"/>
        <end position="597"/>
    </location>
</feature>